<dbReference type="SUPFAM" id="SSF51206">
    <property type="entry name" value="cAMP-binding domain-like"/>
    <property type="match status" value="1"/>
</dbReference>
<dbReference type="InterPro" id="IPR000595">
    <property type="entry name" value="cNMP-bd_dom"/>
</dbReference>
<dbReference type="Pfam" id="PF00027">
    <property type="entry name" value="cNMP_binding"/>
    <property type="match status" value="1"/>
</dbReference>
<dbReference type="Gene3D" id="2.60.120.10">
    <property type="entry name" value="Jelly Rolls"/>
    <property type="match status" value="1"/>
</dbReference>
<dbReference type="PANTHER" id="PTHR24567:SF74">
    <property type="entry name" value="HTH-TYPE TRANSCRIPTIONAL REGULATOR ARCR"/>
    <property type="match status" value="1"/>
</dbReference>
<protein>
    <submittedName>
        <fullName evidence="2">Crp/Fnr family transcriptional regulator</fullName>
    </submittedName>
</protein>
<comment type="caution">
    <text evidence="2">The sequence shown here is derived from an EMBL/GenBank/DDBJ whole genome shotgun (WGS) entry which is preliminary data.</text>
</comment>
<evidence type="ECO:0000259" key="1">
    <source>
        <dbReference type="PROSITE" id="PS50042"/>
    </source>
</evidence>
<gene>
    <name evidence="2" type="ORF">C3Z13_03105</name>
</gene>
<proteinExistence type="predicted"/>
<dbReference type="PROSITE" id="PS50042">
    <property type="entry name" value="CNMP_BINDING_3"/>
    <property type="match status" value="1"/>
</dbReference>
<dbReference type="Proteomes" id="UP000237229">
    <property type="component" value="Unassembled WGS sequence"/>
</dbReference>
<dbReference type="CDD" id="cd00038">
    <property type="entry name" value="CAP_ED"/>
    <property type="match status" value="1"/>
</dbReference>
<evidence type="ECO:0000313" key="3">
    <source>
        <dbReference type="Proteomes" id="UP000237229"/>
    </source>
</evidence>
<keyword evidence="3" id="KW-1185">Reference proteome</keyword>
<dbReference type="EMBL" id="PQVI01000030">
    <property type="protein sequence ID" value="POY42801.1"/>
    <property type="molecule type" value="Genomic_DNA"/>
</dbReference>
<sequence>MKMLEQMNLKNCQYNHLVALEKGTQIYRQGDTAQSFYFVKNGLIGLYHTLENGKESLVRIYKAEDYFGFRTLFGDKKYHCTAKVLMEAEIIKITPQDVDLFFLDNPETIRLLFQILSNELRDAEDRLAKSAYLKSLDRVIDGIYFLKENFPEYRWTHREIGEYAGCETETAIRISRDLRKKGLL</sequence>
<dbReference type="SMART" id="SM00100">
    <property type="entry name" value="cNMP"/>
    <property type="match status" value="1"/>
</dbReference>
<evidence type="ECO:0000313" key="2">
    <source>
        <dbReference type="EMBL" id="POY42801.1"/>
    </source>
</evidence>
<feature type="domain" description="Cyclic nucleotide-binding" evidence="1">
    <location>
        <begin position="1"/>
        <end position="119"/>
    </location>
</feature>
<name>A0ABX4ZTG6_9PAST</name>
<dbReference type="InterPro" id="IPR018490">
    <property type="entry name" value="cNMP-bd_dom_sf"/>
</dbReference>
<dbReference type="InterPro" id="IPR014710">
    <property type="entry name" value="RmlC-like_jellyroll"/>
</dbReference>
<organism evidence="2 3">
    <name type="scientific">Avibacterium endocarditidis</name>
    <dbReference type="NCBI Taxonomy" id="380674"/>
    <lineage>
        <taxon>Bacteria</taxon>
        <taxon>Pseudomonadati</taxon>
        <taxon>Pseudomonadota</taxon>
        <taxon>Gammaproteobacteria</taxon>
        <taxon>Pasteurellales</taxon>
        <taxon>Pasteurellaceae</taxon>
        <taxon>Avibacterium</taxon>
    </lineage>
</organism>
<accession>A0ABX4ZTG6</accession>
<dbReference type="PANTHER" id="PTHR24567">
    <property type="entry name" value="CRP FAMILY TRANSCRIPTIONAL REGULATORY PROTEIN"/>
    <property type="match status" value="1"/>
</dbReference>
<reference evidence="2 3" key="1">
    <citation type="submission" date="2018-02" db="EMBL/GenBank/DDBJ databases">
        <title>Classification genera of Pasteurellaceae by whole genome sequence comparison.</title>
        <authorList>
            <person name="Christensen H."/>
        </authorList>
    </citation>
    <scope>NUCLEOTIDE SEQUENCE [LARGE SCALE GENOMIC DNA]</scope>
    <source>
        <strain evidence="2 3">20186H4H1</strain>
    </source>
</reference>
<dbReference type="InterPro" id="IPR050397">
    <property type="entry name" value="Env_Response_Regulators"/>
</dbReference>